<name>A0A1Y0IA76_9GAMM</name>
<evidence type="ECO:0000256" key="1">
    <source>
        <dbReference type="SAM" id="SignalP"/>
    </source>
</evidence>
<reference evidence="2 3" key="1">
    <citation type="submission" date="2017-05" db="EMBL/GenBank/DDBJ databases">
        <title>Genomic insights into alkan degradation activity of Oleiphilus messinensis.</title>
        <authorList>
            <person name="Kozyavkin S.A."/>
            <person name="Slesarev A.I."/>
            <person name="Golyshin P.N."/>
            <person name="Korzhenkov A."/>
            <person name="Golyshina O.N."/>
            <person name="Toshchakov S.V."/>
        </authorList>
    </citation>
    <scope>NUCLEOTIDE SEQUENCE [LARGE SCALE GENOMIC DNA]</scope>
    <source>
        <strain evidence="2 3">ME102</strain>
    </source>
</reference>
<protein>
    <submittedName>
        <fullName evidence="2">Lipoprotein</fullName>
    </submittedName>
</protein>
<dbReference type="Pfam" id="PF12094">
    <property type="entry name" value="DUF3570"/>
    <property type="match status" value="2"/>
</dbReference>
<evidence type="ECO:0000313" key="3">
    <source>
        <dbReference type="Proteomes" id="UP000196027"/>
    </source>
</evidence>
<dbReference type="InterPro" id="IPR021953">
    <property type="entry name" value="DUF3570"/>
</dbReference>
<dbReference type="Proteomes" id="UP000196027">
    <property type="component" value="Chromosome"/>
</dbReference>
<keyword evidence="2" id="KW-0449">Lipoprotein</keyword>
<feature type="signal peptide" evidence="1">
    <location>
        <begin position="1"/>
        <end position="22"/>
    </location>
</feature>
<dbReference type="AlphaFoldDB" id="A0A1Y0IA76"/>
<keyword evidence="1" id="KW-0732">Signal</keyword>
<accession>A0A1Y0IA76</accession>
<sequence>MIQFCRVWGLSALLCFSGNSNSAVLPEDDVSLLYHRYEGGGMKIDGPSVLIRKSMGSQVSVNANYYVDKVSSASVDVLATASPYREERTEISVGVDYLINKGTVSLSFTDSDESDFAAQSFHFDLSQDFFGDLTTLNIGYSRGWDEVGKTGAVNFSEEADRRHYRMGLTQVLSKTALLTFSYELISDEGYLNNPYRQVRFLVQDEGGDRVDYQDEVYPHTRTSNALAVKATHYLPYRAALSGQYRFFTDSWGIRAHTAELAYVHPFENQWILDLKYRYYQQTSADFYQDLFPYRDAQNFLARDKELSRFSSNSIGLGISYEFPETAWGQIDSGTISILYDYMLFDYDDFRNAVRQDLAPGTEPLYSFNADVTRLLLNLRY</sequence>
<dbReference type="KEGG" id="ome:OLMES_2312"/>
<organism evidence="2 3">
    <name type="scientific">Oleiphilus messinensis</name>
    <dbReference type="NCBI Taxonomy" id="141451"/>
    <lineage>
        <taxon>Bacteria</taxon>
        <taxon>Pseudomonadati</taxon>
        <taxon>Pseudomonadota</taxon>
        <taxon>Gammaproteobacteria</taxon>
        <taxon>Oceanospirillales</taxon>
        <taxon>Oleiphilaceae</taxon>
        <taxon>Oleiphilus</taxon>
    </lineage>
</organism>
<dbReference type="SUPFAM" id="SSF56935">
    <property type="entry name" value="Porins"/>
    <property type="match status" value="1"/>
</dbReference>
<keyword evidence="3" id="KW-1185">Reference proteome</keyword>
<proteinExistence type="predicted"/>
<gene>
    <name evidence="2" type="ORF">OLMES_2312</name>
</gene>
<dbReference type="EMBL" id="CP021425">
    <property type="protein sequence ID" value="ARU56375.1"/>
    <property type="molecule type" value="Genomic_DNA"/>
</dbReference>
<feature type="chain" id="PRO_5012304827" evidence="1">
    <location>
        <begin position="23"/>
        <end position="380"/>
    </location>
</feature>
<evidence type="ECO:0000313" key="2">
    <source>
        <dbReference type="EMBL" id="ARU56375.1"/>
    </source>
</evidence>